<keyword evidence="2" id="KW-1185">Reference proteome</keyword>
<dbReference type="AlphaFoldDB" id="A0AAV2ZRM2"/>
<proteinExistence type="predicted"/>
<protein>
    <submittedName>
        <fullName evidence="1">Uncharacterized protein</fullName>
    </submittedName>
</protein>
<sequence length="89" mass="10302">MSHMHLASRICLIAHIPLNANTRNDLPVKRLSGPICFLSVCQCMWVTFITMNALPMHPNTRLWYVGTCCNVLQYGYVTLVRWDAIHNEW</sequence>
<accession>A0AAV2ZRM2</accession>
<name>A0AAV2ZRM2_PYXAD</name>
<comment type="caution">
    <text evidence="1">The sequence shown here is derived from an EMBL/GenBank/DDBJ whole genome shotgun (WGS) entry which is preliminary data.</text>
</comment>
<dbReference type="Proteomes" id="UP001181693">
    <property type="component" value="Unassembled WGS sequence"/>
</dbReference>
<evidence type="ECO:0000313" key="1">
    <source>
        <dbReference type="EMBL" id="DBA19286.1"/>
    </source>
</evidence>
<evidence type="ECO:0000313" key="2">
    <source>
        <dbReference type="Proteomes" id="UP001181693"/>
    </source>
</evidence>
<organism evidence="1 2">
    <name type="scientific">Pyxicephalus adspersus</name>
    <name type="common">African bullfrog</name>
    <dbReference type="NCBI Taxonomy" id="30357"/>
    <lineage>
        <taxon>Eukaryota</taxon>
        <taxon>Metazoa</taxon>
        <taxon>Chordata</taxon>
        <taxon>Craniata</taxon>
        <taxon>Vertebrata</taxon>
        <taxon>Euteleostomi</taxon>
        <taxon>Amphibia</taxon>
        <taxon>Batrachia</taxon>
        <taxon>Anura</taxon>
        <taxon>Neobatrachia</taxon>
        <taxon>Ranoidea</taxon>
        <taxon>Pyxicephalidae</taxon>
        <taxon>Pyxicephalinae</taxon>
        <taxon>Pyxicephalus</taxon>
    </lineage>
</organism>
<reference evidence="1" key="1">
    <citation type="thesis" date="2020" institute="ProQuest LLC" country="789 East Eisenhower Parkway, Ann Arbor, MI, USA">
        <title>Comparative Genomics and Chromosome Evolution.</title>
        <authorList>
            <person name="Mudd A.B."/>
        </authorList>
    </citation>
    <scope>NUCLEOTIDE SEQUENCE</scope>
    <source>
        <strain evidence="1">1538</strain>
        <tissue evidence="1">Blood</tissue>
    </source>
</reference>
<dbReference type="EMBL" id="DYDO01000008">
    <property type="protein sequence ID" value="DBA19286.1"/>
    <property type="molecule type" value="Genomic_DNA"/>
</dbReference>
<gene>
    <name evidence="1" type="ORF">GDO54_015147</name>
</gene>